<evidence type="ECO:0000313" key="7">
    <source>
        <dbReference type="Proteomes" id="UP001605036"/>
    </source>
</evidence>
<sequence length="211" mass="23913">METSWPLDFRLKWSSLWTLQAEREQYEVIVEHGKLLYKRSREPVNSTKGDKWIFVMSRSGVLYVGKKERSNLQHSSFLAGVAITSAGRLRVKDGIIKIEYSSKEMMKSSKSFNGRQVDVNRGEAVKDVVQTPSTSQKSLGPQKSMDAADGQCKWSDEGTEEQAMNTLGELRQNGNRDIFKREGSSEREEERGDFGTDSGNKFGDRQWTGSE</sequence>
<name>A0ABD1YMS6_9MARC</name>
<dbReference type="PANTHER" id="PTHR31250">
    <property type="entry name" value="IQ DOMAIN-CONTAINING PROTEIN IQM3"/>
    <property type="match status" value="1"/>
</dbReference>
<gene>
    <name evidence="6" type="ORF">R1flu_016774</name>
</gene>
<feature type="region of interest" description="Disordered" evidence="5">
    <location>
        <begin position="123"/>
        <end position="211"/>
    </location>
</feature>
<dbReference type="PANTHER" id="PTHR31250:SF27">
    <property type="entry name" value="IQ DOMAIN-CONTAINING PROTEIN IQM5"/>
    <property type="match status" value="1"/>
</dbReference>
<comment type="subcellular location">
    <subcellularLocation>
        <location evidence="2">Cytoplasm</location>
    </subcellularLocation>
    <subcellularLocation>
        <location evidence="1">Nucleus</location>
    </subcellularLocation>
</comment>
<evidence type="ECO:0000313" key="6">
    <source>
        <dbReference type="EMBL" id="KAL2632088.1"/>
    </source>
</evidence>
<evidence type="ECO:0000256" key="3">
    <source>
        <dbReference type="ARBA" id="ARBA00022490"/>
    </source>
</evidence>
<dbReference type="GO" id="GO:0005634">
    <property type="term" value="C:nucleus"/>
    <property type="evidence" value="ECO:0007669"/>
    <property type="project" value="UniProtKB-SubCell"/>
</dbReference>
<accession>A0ABD1YMS6</accession>
<dbReference type="Proteomes" id="UP001605036">
    <property type="component" value="Unassembled WGS sequence"/>
</dbReference>
<organism evidence="6 7">
    <name type="scientific">Riccia fluitans</name>
    <dbReference type="NCBI Taxonomy" id="41844"/>
    <lineage>
        <taxon>Eukaryota</taxon>
        <taxon>Viridiplantae</taxon>
        <taxon>Streptophyta</taxon>
        <taxon>Embryophyta</taxon>
        <taxon>Marchantiophyta</taxon>
        <taxon>Marchantiopsida</taxon>
        <taxon>Marchantiidae</taxon>
        <taxon>Marchantiales</taxon>
        <taxon>Ricciaceae</taxon>
        <taxon>Riccia</taxon>
    </lineage>
</organism>
<dbReference type="InterPro" id="IPR044159">
    <property type="entry name" value="IQM"/>
</dbReference>
<evidence type="ECO:0000256" key="1">
    <source>
        <dbReference type="ARBA" id="ARBA00004123"/>
    </source>
</evidence>
<keyword evidence="3" id="KW-0963">Cytoplasm</keyword>
<evidence type="ECO:0000256" key="4">
    <source>
        <dbReference type="ARBA" id="ARBA00023242"/>
    </source>
</evidence>
<feature type="compositionally biased region" description="Polar residues" evidence="5">
    <location>
        <begin position="130"/>
        <end position="141"/>
    </location>
</feature>
<proteinExistence type="predicted"/>
<evidence type="ECO:0000256" key="2">
    <source>
        <dbReference type="ARBA" id="ARBA00004496"/>
    </source>
</evidence>
<evidence type="ECO:0000256" key="5">
    <source>
        <dbReference type="SAM" id="MobiDB-lite"/>
    </source>
</evidence>
<dbReference type="EMBL" id="JBHFFA010000004">
    <property type="protein sequence ID" value="KAL2632088.1"/>
    <property type="molecule type" value="Genomic_DNA"/>
</dbReference>
<keyword evidence="7" id="KW-1185">Reference proteome</keyword>
<keyword evidence="4" id="KW-0539">Nucleus</keyword>
<feature type="compositionally biased region" description="Basic and acidic residues" evidence="5">
    <location>
        <begin position="177"/>
        <end position="194"/>
    </location>
</feature>
<dbReference type="GO" id="GO:0005737">
    <property type="term" value="C:cytoplasm"/>
    <property type="evidence" value="ECO:0007669"/>
    <property type="project" value="UniProtKB-SubCell"/>
</dbReference>
<protein>
    <submittedName>
        <fullName evidence="6">Uncharacterized protein</fullName>
    </submittedName>
</protein>
<dbReference type="AlphaFoldDB" id="A0ABD1YMS6"/>
<comment type="caution">
    <text evidence="6">The sequence shown here is derived from an EMBL/GenBank/DDBJ whole genome shotgun (WGS) entry which is preliminary data.</text>
</comment>
<reference evidence="6 7" key="1">
    <citation type="submission" date="2024-09" db="EMBL/GenBank/DDBJ databases">
        <title>Chromosome-scale assembly of Riccia fluitans.</title>
        <authorList>
            <person name="Paukszto L."/>
            <person name="Sawicki J."/>
            <person name="Karawczyk K."/>
            <person name="Piernik-Szablinska J."/>
            <person name="Szczecinska M."/>
            <person name="Mazdziarz M."/>
        </authorList>
    </citation>
    <scope>NUCLEOTIDE SEQUENCE [LARGE SCALE GENOMIC DNA]</scope>
    <source>
        <strain evidence="6">Rf_01</strain>
        <tissue evidence="6">Aerial parts of the thallus</tissue>
    </source>
</reference>